<dbReference type="RefSeq" id="WP_054653250.1">
    <property type="nucleotide sequence ID" value="NZ_AZGC01000054.1"/>
</dbReference>
<feature type="transmembrane region" description="Helical" evidence="1">
    <location>
        <begin position="160"/>
        <end position="183"/>
    </location>
</feature>
<feature type="transmembrane region" description="Helical" evidence="1">
    <location>
        <begin position="81"/>
        <end position="99"/>
    </location>
</feature>
<proteinExistence type="predicted"/>
<feature type="transmembrane region" description="Helical" evidence="1">
    <location>
        <begin position="195"/>
        <end position="216"/>
    </location>
</feature>
<gene>
    <name evidence="2" type="ORF">FC21_GL000238</name>
</gene>
<dbReference type="AlphaFoldDB" id="A0A0R1UGI3"/>
<feature type="transmembrane region" description="Helical" evidence="1">
    <location>
        <begin position="111"/>
        <end position="130"/>
    </location>
</feature>
<reference evidence="2 3" key="1">
    <citation type="journal article" date="2015" name="Genome Announc.">
        <title>Expanding the biotechnology potential of lactobacilli through comparative genomics of 213 strains and associated genera.</title>
        <authorList>
            <person name="Sun Z."/>
            <person name="Harris H.M."/>
            <person name="McCann A."/>
            <person name="Guo C."/>
            <person name="Argimon S."/>
            <person name="Zhang W."/>
            <person name="Yang X."/>
            <person name="Jeffery I.B."/>
            <person name="Cooney J.C."/>
            <person name="Kagawa T.F."/>
            <person name="Liu W."/>
            <person name="Song Y."/>
            <person name="Salvetti E."/>
            <person name="Wrobel A."/>
            <person name="Rasinkangas P."/>
            <person name="Parkhill J."/>
            <person name="Rea M.C."/>
            <person name="O'Sullivan O."/>
            <person name="Ritari J."/>
            <person name="Douillard F.P."/>
            <person name="Paul Ross R."/>
            <person name="Yang R."/>
            <person name="Briner A.E."/>
            <person name="Felis G.E."/>
            <person name="de Vos W.M."/>
            <person name="Barrangou R."/>
            <person name="Klaenhammer T.R."/>
            <person name="Caufield P.W."/>
            <person name="Cui Y."/>
            <person name="Zhang H."/>
            <person name="O'Toole P.W."/>
        </authorList>
    </citation>
    <scope>NUCLEOTIDE SEQUENCE [LARGE SCALE GENOMIC DNA]</scope>
    <source>
        <strain evidence="2 3">DSM 18793</strain>
    </source>
</reference>
<accession>A0A0R1UGI3</accession>
<comment type="caution">
    <text evidence="2">The sequence shown here is derived from an EMBL/GenBank/DDBJ whole genome shotgun (WGS) entry which is preliminary data.</text>
</comment>
<evidence type="ECO:0000313" key="2">
    <source>
        <dbReference type="EMBL" id="KRL92518.1"/>
    </source>
</evidence>
<dbReference type="EMBL" id="AZGC01000054">
    <property type="protein sequence ID" value="KRL92518.1"/>
    <property type="molecule type" value="Genomic_DNA"/>
</dbReference>
<keyword evidence="1" id="KW-1133">Transmembrane helix</keyword>
<organism evidence="2 3">
    <name type="scientific">Limosilactobacillus equigenerosi DSM 18793 = JCM 14505</name>
    <dbReference type="NCBI Taxonomy" id="1423742"/>
    <lineage>
        <taxon>Bacteria</taxon>
        <taxon>Bacillati</taxon>
        <taxon>Bacillota</taxon>
        <taxon>Bacilli</taxon>
        <taxon>Lactobacillales</taxon>
        <taxon>Lactobacillaceae</taxon>
        <taxon>Limosilactobacillus</taxon>
    </lineage>
</organism>
<evidence type="ECO:0008006" key="4">
    <source>
        <dbReference type="Google" id="ProtNLM"/>
    </source>
</evidence>
<evidence type="ECO:0000313" key="3">
    <source>
        <dbReference type="Proteomes" id="UP000051084"/>
    </source>
</evidence>
<evidence type="ECO:0000256" key="1">
    <source>
        <dbReference type="SAM" id="Phobius"/>
    </source>
</evidence>
<dbReference type="PATRIC" id="fig|1423742.4.peg.251"/>
<keyword evidence="3" id="KW-1185">Reference proteome</keyword>
<dbReference type="STRING" id="417373.GCA_001570685_00864"/>
<sequence>MIKENTPYRVKPLYQINWRYYIVKIKDEYFVIDYINPRNILSVFLIGGKSHYKMYRIGKNLNSDLLEYHELNWLVRNYHKIGNLLLTILTSGVIISYFGVRSDGLRNLVPLIFGVEGLIFLIWWVSLMLNSNNKKDALSKFEEYNAKPSSLKDYSKLKLLYIYTFGYLFLYLCIIICNGWFVFFPNWLTLLMIQIPYTWGALVGVYASINDVFVLSSNRKKLMLRKLN</sequence>
<keyword evidence="1" id="KW-0472">Membrane</keyword>
<protein>
    <recommendedName>
        <fullName evidence="4">Tandem five-TM protein</fullName>
    </recommendedName>
</protein>
<dbReference type="Proteomes" id="UP000051084">
    <property type="component" value="Unassembled WGS sequence"/>
</dbReference>
<keyword evidence="1" id="KW-0812">Transmembrane</keyword>
<name>A0A0R1UGI3_9LACO</name>